<feature type="transmembrane region" description="Helical" evidence="1">
    <location>
        <begin position="392"/>
        <end position="415"/>
    </location>
</feature>
<dbReference type="RefSeq" id="WP_203385769.1">
    <property type="nucleotide sequence ID" value="NZ_CP064781.1"/>
</dbReference>
<sequence length="456" mass="50362">MTDLAHALNHPRRLALAGEIHSRPFLRIEAPARISHLAVHIDDGDASHDALLASLCTRFGVAAPVPGAQHFFHDFGHFRLKWERHTEFSTFTFVEPGEHGDDFRCCAIRHVPADWLAGLQAAVIVAAHIVAERGDALGTGDARLAALFPQPPLVGCRVLREGEIWTDFQIGPNGFSRFLLRDVGLRESQMGRLVQRICEIETYLMMALLALPLAREGAMLLDRIEEELTGLGNRMSELDIDGDAEQLLKDLSRLDAQLRADTFRAGYRFSAAQAYHRIVEARIGELREQRIEGVPTIGEFMERRLAPAMDSCVSVANRQEVLAARISRSNDMLRTRVNLAQERQTQCVLQRLSDSASLQLKMQQAVEGLSVVAISYYAVGLAAYALKSLNEWGLGIAADKVIGLLLPVVCVANWIGVRALRRRLHAPLRPAGGRFRVFGRWRAAAPLADGAAKEGA</sequence>
<keyword evidence="1" id="KW-0472">Membrane</keyword>
<feature type="transmembrane region" description="Helical" evidence="1">
    <location>
        <begin position="365"/>
        <end position="386"/>
    </location>
</feature>
<dbReference type="EMBL" id="CP064781">
    <property type="protein sequence ID" value="QRJ62241.1"/>
    <property type="molecule type" value="Genomic_DNA"/>
</dbReference>
<organism evidence="2 3">
    <name type="scientific">Azospira restricta</name>
    <dbReference type="NCBI Taxonomy" id="404405"/>
    <lineage>
        <taxon>Bacteria</taxon>
        <taxon>Pseudomonadati</taxon>
        <taxon>Pseudomonadota</taxon>
        <taxon>Betaproteobacteria</taxon>
        <taxon>Rhodocyclales</taxon>
        <taxon>Rhodocyclaceae</taxon>
        <taxon>Azospira</taxon>
    </lineage>
</organism>
<dbReference type="Proteomes" id="UP000663444">
    <property type="component" value="Chromosome"/>
</dbReference>
<evidence type="ECO:0000313" key="2">
    <source>
        <dbReference type="EMBL" id="QRJ62241.1"/>
    </source>
</evidence>
<evidence type="ECO:0000313" key="3">
    <source>
        <dbReference type="Proteomes" id="UP000663444"/>
    </source>
</evidence>
<keyword evidence="3" id="KW-1185">Reference proteome</keyword>
<accession>A0A974PVZ1</accession>
<gene>
    <name evidence="2" type="ORF">IWH25_10570</name>
</gene>
<keyword evidence="1" id="KW-0812">Transmembrane</keyword>
<proteinExistence type="predicted"/>
<name>A0A974PVZ1_9RHOO</name>
<evidence type="ECO:0000256" key="1">
    <source>
        <dbReference type="SAM" id="Phobius"/>
    </source>
</evidence>
<protein>
    <submittedName>
        <fullName evidence="2">DUF3422 domain-containing protein</fullName>
    </submittedName>
</protein>
<reference evidence="2" key="1">
    <citation type="submission" date="2020-11" db="EMBL/GenBank/DDBJ databases">
        <title>Azospira restricta DSM 18626 genome sequence.</title>
        <authorList>
            <person name="Moe W.M."/>
        </authorList>
    </citation>
    <scope>NUCLEOTIDE SEQUENCE</scope>
    <source>
        <strain evidence="2">DSM 18626</strain>
    </source>
</reference>
<dbReference type="KEGG" id="ares:IWH25_10570"/>
<dbReference type="InterPro" id="IPR021830">
    <property type="entry name" value="DUF3422"/>
</dbReference>
<keyword evidence="1" id="KW-1133">Transmembrane helix</keyword>
<dbReference type="AlphaFoldDB" id="A0A974PVZ1"/>
<dbReference type="Pfam" id="PF11902">
    <property type="entry name" value="DUF3422"/>
    <property type="match status" value="1"/>
</dbReference>